<dbReference type="EMBL" id="RDQH01000335">
    <property type="protein sequence ID" value="RXH90379.1"/>
    <property type="molecule type" value="Genomic_DNA"/>
</dbReference>
<evidence type="ECO:0000259" key="1">
    <source>
        <dbReference type="Pfam" id="PF10551"/>
    </source>
</evidence>
<evidence type="ECO:0000313" key="3">
    <source>
        <dbReference type="Proteomes" id="UP000290289"/>
    </source>
</evidence>
<keyword evidence="3" id="KW-1185">Reference proteome</keyword>
<evidence type="ECO:0000313" key="2">
    <source>
        <dbReference type="EMBL" id="RXH90379.1"/>
    </source>
</evidence>
<feature type="non-terminal residue" evidence="2">
    <location>
        <position position="1"/>
    </location>
</feature>
<comment type="caution">
    <text evidence="2">The sequence shown here is derived from an EMBL/GenBank/DDBJ whole genome shotgun (WGS) entry which is preliminary data.</text>
</comment>
<dbReference type="AlphaFoldDB" id="A0A498J3N4"/>
<dbReference type="InterPro" id="IPR018289">
    <property type="entry name" value="MULE_transposase_dom"/>
</dbReference>
<sequence>EGVENVGFTKKDCQNFLYRKKSETIEEAIAHKLMGNKQLKTIFIDEEQAMANAIEQVFTETCHQLCIWHIAHNAIKNISSLYASPKFRTHFNKVFGGC</sequence>
<feature type="domain" description="MULE transposase" evidence="1">
    <location>
        <begin position="31"/>
        <end position="73"/>
    </location>
</feature>
<accession>A0A498J3N4</accession>
<dbReference type="Pfam" id="PF10551">
    <property type="entry name" value="MULE"/>
    <property type="match status" value="1"/>
</dbReference>
<dbReference type="Proteomes" id="UP000290289">
    <property type="component" value="Chromosome 9"/>
</dbReference>
<organism evidence="2 3">
    <name type="scientific">Malus domestica</name>
    <name type="common">Apple</name>
    <name type="synonym">Pyrus malus</name>
    <dbReference type="NCBI Taxonomy" id="3750"/>
    <lineage>
        <taxon>Eukaryota</taxon>
        <taxon>Viridiplantae</taxon>
        <taxon>Streptophyta</taxon>
        <taxon>Embryophyta</taxon>
        <taxon>Tracheophyta</taxon>
        <taxon>Spermatophyta</taxon>
        <taxon>Magnoliopsida</taxon>
        <taxon>eudicotyledons</taxon>
        <taxon>Gunneridae</taxon>
        <taxon>Pentapetalae</taxon>
        <taxon>rosids</taxon>
        <taxon>fabids</taxon>
        <taxon>Rosales</taxon>
        <taxon>Rosaceae</taxon>
        <taxon>Amygdaloideae</taxon>
        <taxon>Maleae</taxon>
        <taxon>Malus</taxon>
    </lineage>
</organism>
<reference evidence="2 3" key="1">
    <citation type="submission" date="2018-10" db="EMBL/GenBank/DDBJ databases">
        <title>A high-quality apple genome assembly.</title>
        <authorList>
            <person name="Hu J."/>
        </authorList>
    </citation>
    <scope>NUCLEOTIDE SEQUENCE [LARGE SCALE GENOMIC DNA]</scope>
    <source>
        <strain evidence="3">cv. HFTH1</strain>
        <tissue evidence="2">Young leaf</tissue>
    </source>
</reference>
<gene>
    <name evidence="2" type="ORF">DVH24_035143</name>
</gene>
<protein>
    <recommendedName>
        <fullName evidence="1">MULE transposase domain-containing protein</fullName>
    </recommendedName>
</protein>
<dbReference type="PANTHER" id="PTHR47718">
    <property type="entry name" value="OS01G0519700 PROTEIN"/>
    <property type="match status" value="1"/>
</dbReference>
<name>A0A498J3N4_MALDO</name>
<proteinExistence type="predicted"/>
<dbReference type="STRING" id="3750.A0A498J3N4"/>